<name>E2BUE8_HARSA</name>
<evidence type="ECO:0000313" key="21">
    <source>
        <dbReference type="Proteomes" id="UP000008237"/>
    </source>
</evidence>
<feature type="region of interest" description="Disordered" evidence="17">
    <location>
        <begin position="587"/>
        <end position="668"/>
    </location>
</feature>
<dbReference type="InterPro" id="IPR041298">
    <property type="entry name" value="UBZ3"/>
</dbReference>
<dbReference type="EMBL" id="GL450640">
    <property type="protein sequence ID" value="EFN80675.1"/>
    <property type="molecule type" value="Genomic_DNA"/>
</dbReference>
<evidence type="ECO:0000259" key="18">
    <source>
        <dbReference type="PROSITE" id="PS50173"/>
    </source>
</evidence>
<evidence type="ECO:0000256" key="8">
    <source>
        <dbReference type="ARBA" id="ARBA00022723"/>
    </source>
</evidence>
<protein>
    <recommendedName>
        <fullName evidence="15">DNA polymerase eta</fullName>
        <ecNumber evidence="5">2.7.7.7</ecNumber>
    </recommendedName>
</protein>
<dbReference type="Gene3D" id="3.40.1170.60">
    <property type="match status" value="1"/>
</dbReference>
<dbReference type="GO" id="GO:0005657">
    <property type="term" value="C:replication fork"/>
    <property type="evidence" value="ECO:0007669"/>
    <property type="project" value="TreeGrafter"/>
</dbReference>
<dbReference type="PROSITE" id="PS50173">
    <property type="entry name" value="UMUC"/>
    <property type="match status" value="1"/>
</dbReference>
<keyword evidence="12" id="KW-0460">Magnesium</keyword>
<dbReference type="InterPro" id="IPR043502">
    <property type="entry name" value="DNA/RNA_pol_sf"/>
</dbReference>
<dbReference type="KEGG" id="hst:105186636"/>
<comment type="catalytic activity">
    <reaction evidence="16">
        <text>DNA(n) + a 2'-deoxyribonucleoside 5'-triphosphate = DNA(n+1) + diphosphate</text>
        <dbReference type="Rhea" id="RHEA:22508"/>
        <dbReference type="Rhea" id="RHEA-COMP:17339"/>
        <dbReference type="Rhea" id="RHEA-COMP:17340"/>
        <dbReference type="ChEBI" id="CHEBI:33019"/>
        <dbReference type="ChEBI" id="CHEBI:61560"/>
        <dbReference type="ChEBI" id="CHEBI:173112"/>
        <dbReference type="EC" id="2.7.7.7"/>
    </reaction>
</comment>
<dbReference type="FunCoup" id="E2BUE8">
    <property type="interactions" value="1508"/>
</dbReference>
<dbReference type="PANTHER" id="PTHR45873">
    <property type="entry name" value="DNA POLYMERASE ETA"/>
    <property type="match status" value="1"/>
</dbReference>
<evidence type="ECO:0000256" key="9">
    <source>
        <dbReference type="ARBA" id="ARBA00022763"/>
    </source>
</evidence>
<feature type="compositionally biased region" description="Acidic residues" evidence="17">
    <location>
        <begin position="589"/>
        <end position="599"/>
    </location>
</feature>
<evidence type="ECO:0000259" key="19">
    <source>
        <dbReference type="PROSITE" id="PS51907"/>
    </source>
</evidence>
<keyword evidence="8" id="KW-0479">Metal-binding</keyword>
<comment type="subcellular location">
    <subcellularLocation>
        <location evidence="3">Nucleus</location>
    </subcellularLocation>
</comment>
<keyword evidence="21" id="KW-1185">Reference proteome</keyword>
<feature type="domain" description="UBZ3-type" evidence="19">
    <location>
        <begin position="755"/>
        <end position="789"/>
    </location>
</feature>
<evidence type="ECO:0000256" key="10">
    <source>
        <dbReference type="ARBA" id="ARBA00022771"/>
    </source>
</evidence>
<dbReference type="GO" id="GO:0003684">
    <property type="term" value="F:damaged DNA binding"/>
    <property type="evidence" value="ECO:0007669"/>
    <property type="project" value="InterPro"/>
</dbReference>
<evidence type="ECO:0000256" key="4">
    <source>
        <dbReference type="ARBA" id="ARBA00010945"/>
    </source>
</evidence>
<evidence type="ECO:0000256" key="6">
    <source>
        <dbReference type="ARBA" id="ARBA00022679"/>
    </source>
</evidence>
<evidence type="ECO:0000256" key="16">
    <source>
        <dbReference type="ARBA" id="ARBA00049244"/>
    </source>
</evidence>
<evidence type="ECO:0000256" key="11">
    <source>
        <dbReference type="ARBA" id="ARBA00022833"/>
    </source>
</evidence>
<dbReference type="InterPro" id="IPR043128">
    <property type="entry name" value="Rev_trsase/Diguanyl_cyclase"/>
</dbReference>
<keyword evidence="13" id="KW-0234">DNA repair</keyword>
<keyword evidence="9" id="KW-0227">DNA damage</keyword>
<dbReference type="GO" id="GO:0003887">
    <property type="term" value="F:DNA-directed DNA polymerase activity"/>
    <property type="evidence" value="ECO:0007669"/>
    <property type="project" value="UniProtKB-EC"/>
</dbReference>
<evidence type="ECO:0000256" key="12">
    <source>
        <dbReference type="ARBA" id="ARBA00022842"/>
    </source>
</evidence>
<dbReference type="GO" id="GO:0008270">
    <property type="term" value="F:zinc ion binding"/>
    <property type="evidence" value="ECO:0007669"/>
    <property type="project" value="UniProtKB-KW"/>
</dbReference>
<feature type="domain" description="UmuC" evidence="18">
    <location>
        <begin position="8"/>
        <end position="252"/>
    </location>
</feature>
<dbReference type="STRING" id="610380.E2BUE8"/>
<dbReference type="InterPro" id="IPR017961">
    <property type="entry name" value="DNA_pol_Y-fam_little_finger"/>
</dbReference>
<gene>
    <name evidence="20" type="ORF">EAI_13864</name>
</gene>
<evidence type="ECO:0000256" key="13">
    <source>
        <dbReference type="ARBA" id="ARBA00023204"/>
    </source>
</evidence>
<comment type="cofactor">
    <cofactor evidence="2">
        <name>Mg(2+)</name>
        <dbReference type="ChEBI" id="CHEBI:18420"/>
    </cofactor>
</comment>
<dbReference type="SUPFAM" id="SSF56672">
    <property type="entry name" value="DNA/RNA polymerases"/>
    <property type="match status" value="1"/>
</dbReference>
<feature type="compositionally biased region" description="Polar residues" evidence="17">
    <location>
        <begin position="637"/>
        <end position="654"/>
    </location>
</feature>
<dbReference type="Pfam" id="PF00817">
    <property type="entry name" value="IMS"/>
    <property type="match status" value="1"/>
</dbReference>
<dbReference type="AlphaFoldDB" id="E2BUE8"/>
<dbReference type="PhylomeDB" id="E2BUE8"/>
<evidence type="ECO:0000256" key="3">
    <source>
        <dbReference type="ARBA" id="ARBA00004123"/>
    </source>
</evidence>
<dbReference type="GO" id="GO:0042276">
    <property type="term" value="P:error-prone translesion synthesis"/>
    <property type="evidence" value="ECO:0007669"/>
    <property type="project" value="TreeGrafter"/>
</dbReference>
<dbReference type="Pfam" id="PF11799">
    <property type="entry name" value="IMS_C"/>
    <property type="match status" value="1"/>
</dbReference>
<proteinExistence type="inferred from homology"/>
<evidence type="ECO:0000313" key="20">
    <source>
        <dbReference type="EMBL" id="EFN80675.1"/>
    </source>
</evidence>
<comment type="similarity">
    <text evidence="4">Belongs to the DNA polymerase type-Y family.</text>
</comment>
<dbReference type="PIRSF" id="PIRSF036603">
    <property type="entry name" value="DPol_eta"/>
    <property type="match status" value="1"/>
</dbReference>
<comment type="cofactor">
    <cofactor evidence="1">
        <name>Mn(2+)</name>
        <dbReference type="ChEBI" id="CHEBI:29035"/>
    </cofactor>
</comment>
<dbReference type="GO" id="GO:0035861">
    <property type="term" value="C:site of double-strand break"/>
    <property type="evidence" value="ECO:0007669"/>
    <property type="project" value="TreeGrafter"/>
</dbReference>
<dbReference type="GO" id="GO:0009411">
    <property type="term" value="P:response to UV"/>
    <property type="evidence" value="ECO:0007669"/>
    <property type="project" value="UniProtKB-ARBA"/>
</dbReference>
<keyword evidence="6" id="KW-0808">Transferase</keyword>
<dbReference type="OrthoDB" id="5723at2759"/>
<sequence>MVNPGRIVVLIDMDCFFCQVETKLQPQYAGKPLAVVQYNQWEMGGIIAVNYEARNFGVTRHMRGKEAKEKCPDIVLASVPCLRGKADTTRYRKAGHEVIKVIRKHCNVIERASVDEAYLDITDIVEKRLDKISSNELISSLANTFVVGYSEIGKSDEEERHKGLQTWILDSFKELHDIQAQKLAVAGMIVEEIRASIYNETGFRCSAGISQNKILAKLACGLHKPNRQTILPEAAVASLYSTLSVKKVRNLGGKFGDVVVESLGCNVMGDLMQYSLEQLQKHFDEKTGLWLYNIARGIDNEPVTNRLLSKSVGACKKFPGKQAITSLEVLKHWAGDLAAEVCERLEQDLIENQRRATLLTISYHYYQNRSTVSQSRSLILNSYKPEKMASQCVDVITKSTQCPVAYIGIVASKFVPSKESGSFLKFFNTVKSKNDGEVSPQIDQMKITSSSGDKTNLKSNSEVVEAKSFAVINSKEDQSPKMEKKKPVTINGKEEPVRNTETTMVEKSVKTTNEATRKGNKRIIDNSLNTNMEDSPTSRRVFKLMQVCNEHDEAKLRNKRMSSMVINNNDFQSSFFMNIFKTNKKDCNENVDENSDTAEESERSEQSIVSNANNLNTSNDTDDNSNSDSWIRENGQDKPSSSCAPTLVSSNDTKNSSEKKLREESTAHNPSKLLREIFPNLDDMDPDILLLLPPDLQEEARLYARSRDKKQEKIVKVSRDLPMKTAKGKPSKTKVAGKGKRRSPILDNFLIKTDSSELLERCTECGQMISVMRYSEHIDFHVAQNLYREINKPDLSENSVKRKLEDTEIVVTSAKRQLNNNKFDGDS</sequence>
<dbReference type="EC" id="2.7.7.7" evidence="5"/>
<feature type="compositionally biased region" description="Low complexity" evidence="17">
    <location>
        <begin position="610"/>
        <end position="619"/>
    </location>
</feature>
<dbReference type="Proteomes" id="UP000008237">
    <property type="component" value="Unassembled WGS sequence"/>
</dbReference>
<dbReference type="OMA" id="HMRGKEA"/>
<dbReference type="PANTHER" id="PTHR45873:SF1">
    <property type="entry name" value="DNA POLYMERASE ETA"/>
    <property type="match status" value="1"/>
</dbReference>
<evidence type="ECO:0000256" key="7">
    <source>
        <dbReference type="ARBA" id="ARBA00022695"/>
    </source>
</evidence>
<evidence type="ECO:0000256" key="5">
    <source>
        <dbReference type="ARBA" id="ARBA00012417"/>
    </source>
</evidence>
<dbReference type="SUPFAM" id="SSF100879">
    <property type="entry name" value="Lesion bypass DNA polymerase (Y-family), little finger domain"/>
    <property type="match status" value="1"/>
</dbReference>
<accession>E2BUE8</accession>
<dbReference type="Pfam" id="PF21704">
    <property type="entry name" value="POLH-Rev1_HhH"/>
    <property type="match status" value="1"/>
</dbReference>
<keyword evidence="10" id="KW-0863">Zinc-finger</keyword>
<reference evidence="20 21" key="1">
    <citation type="journal article" date="2010" name="Science">
        <title>Genomic comparison of the ants Camponotus floridanus and Harpegnathos saltator.</title>
        <authorList>
            <person name="Bonasio R."/>
            <person name="Zhang G."/>
            <person name="Ye C."/>
            <person name="Mutti N.S."/>
            <person name="Fang X."/>
            <person name="Qin N."/>
            <person name="Donahue G."/>
            <person name="Yang P."/>
            <person name="Li Q."/>
            <person name="Li C."/>
            <person name="Zhang P."/>
            <person name="Huang Z."/>
            <person name="Berger S.L."/>
            <person name="Reinberg D."/>
            <person name="Wang J."/>
            <person name="Liebig J."/>
        </authorList>
    </citation>
    <scope>NUCLEOTIDE SEQUENCE [LARGE SCALE GENOMIC DNA]</scope>
    <source>
        <strain evidence="20 21">R22 G/1</strain>
    </source>
</reference>
<keyword evidence="11" id="KW-0862">Zinc</keyword>
<dbReference type="Gene3D" id="3.30.1490.100">
    <property type="entry name" value="DNA polymerase, Y-family, little finger domain"/>
    <property type="match status" value="1"/>
</dbReference>
<keyword evidence="14" id="KW-0539">Nucleus</keyword>
<evidence type="ECO:0000256" key="17">
    <source>
        <dbReference type="SAM" id="MobiDB-lite"/>
    </source>
</evidence>
<dbReference type="FunFam" id="1.10.150.20:FF:000014">
    <property type="entry name" value="Polymerase (DNA directed), eta"/>
    <property type="match status" value="1"/>
</dbReference>
<dbReference type="GO" id="GO:0006281">
    <property type="term" value="P:DNA repair"/>
    <property type="evidence" value="ECO:0007669"/>
    <property type="project" value="UniProtKB-KW"/>
</dbReference>
<dbReference type="InParanoid" id="E2BUE8"/>
<dbReference type="Pfam" id="PF18439">
    <property type="entry name" value="zf_UBZ"/>
    <property type="match status" value="1"/>
</dbReference>
<dbReference type="PROSITE" id="PS51907">
    <property type="entry name" value="ZF_UBZ3"/>
    <property type="match status" value="1"/>
</dbReference>
<dbReference type="InterPro" id="IPR036775">
    <property type="entry name" value="DNA_pol_Y-fam_lit_finger_sf"/>
</dbReference>
<dbReference type="InterPro" id="IPR052230">
    <property type="entry name" value="DNA_polymerase_eta"/>
</dbReference>
<dbReference type="FunFam" id="3.40.1170.60:FF:000003">
    <property type="entry name" value="DNA polymerase eta"/>
    <property type="match status" value="1"/>
</dbReference>
<dbReference type="Gene3D" id="1.10.150.20">
    <property type="entry name" value="5' to 3' exonuclease, C-terminal subdomain"/>
    <property type="match status" value="1"/>
</dbReference>
<dbReference type="Gene3D" id="3.30.70.270">
    <property type="match status" value="1"/>
</dbReference>
<organism evidence="21">
    <name type="scientific">Harpegnathos saltator</name>
    <name type="common">Jerdon's jumping ant</name>
    <dbReference type="NCBI Taxonomy" id="610380"/>
    <lineage>
        <taxon>Eukaryota</taxon>
        <taxon>Metazoa</taxon>
        <taxon>Ecdysozoa</taxon>
        <taxon>Arthropoda</taxon>
        <taxon>Hexapoda</taxon>
        <taxon>Insecta</taxon>
        <taxon>Pterygota</taxon>
        <taxon>Neoptera</taxon>
        <taxon>Endopterygota</taxon>
        <taxon>Hymenoptera</taxon>
        <taxon>Apocrita</taxon>
        <taxon>Aculeata</taxon>
        <taxon>Formicoidea</taxon>
        <taxon>Formicidae</taxon>
        <taxon>Ponerinae</taxon>
        <taxon>Ponerini</taxon>
        <taxon>Harpegnathos</taxon>
    </lineage>
</organism>
<dbReference type="InterPro" id="IPR001126">
    <property type="entry name" value="UmuC"/>
</dbReference>
<evidence type="ECO:0000256" key="2">
    <source>
        <dbReference type="ARBA" id="ARBA00001946"/>
    </source>
</evidence>
<evidence type="ECO:0000256" key="14">
    <source>
        <dbReference type="ARBA" id="ARBA00023242"/>
    </source>
</evidence>
<evidence type="ECO:0000256" key="15">
    <source>
        <dbReference type="ARBA" id="ARBA00044975"/>
    </source>
</evidence>
<dbReference type="GO" id="GO:0005634">
    <property type="term" value="C:nucleus"/>
    <property type="evidence" value="ECO:0007669"/>
    <property type="project" value="UniProtKB-SubCell"/>
</dbReference>
<evidence type="ECO:0000256" key="1">
    <source>
        <dbReference type="ARBA" id="ARBA00001936"/>
    </source>
</evidence>
<feature type="compositionally biased region" description="Basic and acidic residues" evidence="17">
    <location>
        <begin position="655"/>
        <end position="666"/>
    </location>
</feature>
<keyword evidence="7" id="KW-0548">Nucleotidyltransferase</keyword>